<evidence type="ECO:0000313" key="2">
    <source>
        <dbReference type="EMBL" id="QJF50803.1"/>
    </source>
</evidence>
<evidence type="ECO:0000313" key="3">
    <source>
        <dbReference type="Proteomes" id="UP000503308"/>
    </source>
</evidence>
<proteinExistence type="predicted"/>
<keyword evidence="1" id="KW-1133">Transmembrane helix</keyword>
<dbReference type="Proteomes" id="UP000503308">
    <property type="component" value="Chromosome"/>
</dbReference>
<sequence length="73" mass="8106">MRTADDLVLSYNISATMRLNPVFRESDPEVTRARLLICVIASTFVLSAVTVMYSVLDLPGPAFLWQLILSLCS</sequence>
<feature type="transmembrane region" description="Helical" evidence="1">
    <location>
        <begin position="33"/>
        <end position="56"/>
    </location>
</feature>
<dbReference type="KEGG" id="rpon:G3256_06350"/>
<organism evidence="2 3">
    <name type="scientific">Roseobacter ponti</name>
    <dbReference type="NCBI Taxonomy" id="1891787"/>
    <lineage>
        <taxon>Bacteria</taxon>
        <taxon>Pseudomonadati</taxon>
        <taxon>Pseudomonadota</taxon>
        <taxon>Alphaproteobacteria</taxon>
        <taxon>Rhodobacterales</taxon>
        <taxon>Roseobacteraceae</taxon>
        <taxon>Roseobacter</taxon>
    </lineage>
</organism>
<reference evidence="2 3" key="1">
    <citation type="submission" date="2020-02" db="EMBL/GenBank/DDBJ databases">
        <title>Genome sequence of Roseobacter ponti.</title>
        <authorList>
            <person name="Hollensteiner J."/>
            <person name="Schneider D."/>
            <person name="Poehlein A."/>
            <person name="Daniel R."/>
        </authorList>
    </citation>
    <scope>NUCLEOTIDE SEQUENCE [LARGE SCALE GENOMIC DNA]</scope>
    <source>
        <strain evidence="2 3">DSM 106830</strain>
    </source>
</reference>
<accession>A0A858SSX0</accession>
<gene>
    <name evidence="2" type="ORF">G3256_06350</name>
</gene>
<dbReference type="EMBL" id="CP048788">
    <property type="protein sequence ID" value="QJF50803.1"/>
    <property type="molecule type" value="Genomic_DNA"/>
</dbReference>
<dbReference type="RefSeq" id="WP_169640019.1">
    <property type="nucleotide sequence ID" value="NZ_CP048788.1"/>
</dbReference>
<name>A0A858SSX0_9RHOB</name>
<protein>
    <submittedName>
        <fullName evidence="2">Uncharacterized protein</fullName>
    </submittedName>
</protein>
<keyword evidence="3" id="KW-1185">Reference proteome</keyword>
<evidence type="ECO:0000256" key="1">
    <source>
        <dbReference type="SAM" id="Phobius"/>
    </source>
</evidence>
<dbReference type="AlphaFoldDB" id="A0A858SSX0"/>
<keyword evidence="1" id="KW-0472">Membrane</keyword>
<keyword evidence="1" id="KW-0812">Transmembrane</keyword>